<evidence type="ECO:0000313" key="4">
    <source>
        <dbReference type="EMBL" id="KOS69767.1"/>
    </source>
</evidence>
<keyword evidence="2" id="KW-0012">Acyltransferase</keyword>
<dbReference type="Pfam" id="PF00583">
    <property type="entry name" value="Acetyltransf_1"/>
    <property type="match status" value="1"/>
</dbReference>
<dbReference type="EMBL" id="LGRV01000003">
    <property type="protein sequence ID" value="KOS69767.1"/>
    <property type="molecule type" value="Genomic_DNA"/>
</dbReference>
<organism evidence="4 5">
    <name type="scientific">Lysinibacillus contaminans</name>
    <dbReference type="NCBI Taxonomy" id="1293441"/>
    <lineage>
        <taxon>Bacteria</taxon>
        <taxon>Bacillati</taxon>
        <taxon>Bacillota</taxon>
        <taxon>Bacilli</taxon>
        <taxon>Bacillales</taxon>
        <taxon>Bacillaceae</taxon>
        <taxon>Lysinibacillus</taxon>
    </lineage>
</organism>
<evidence type="ECO:0000259" key="3">
    <source>
        <dbReference type="PROSITE" id="PS51186"/>
    </source>
</evidence>
<dbReference type="SUPFAM" id="SSF55729">
    <property type="entry name" value="Acyl-CoA N-acyltransferases (Nat)"/>
    <property type="match status" value="1"/>
</dbReference>
<dbReference type="PANTHER" id="PTHR43800:SF1">
    <property type="entry name" value="PEPTIDYL-LYSINE N-ACETYLTRANSFERASE YJAB"/>
    <property type="match status" value="1"/>
</dbReference>
<dbReference type="InterPro" id="IPR000182">
    <property type="entry name" value="GNAT_dom"/>
</dbReference>
<feature type="domain" description="N-acetyltransferase" evidence="3">
    <location>
        <begin position="1"/>
        <end position="154"/>
    </location>
</feature>
<dbReference type="PANTHER" id="PTHR43800">
    <property type="entry name" value="PEPTIDYL-LYSINE N-ACETYLTRANSFERASE YJAB"/>
    <property type="match status" value="1"/>
</dbReference>
<dbReference type="PROSITE" id="PS51186">
    <property type="entry name" value="GNAT"/>
    <property type="match status" value="1"/>
</dbReference>
<evidence type="ECO:0000256" key="2">
    <source>
        <dbReference type="ARBA" id="ARBA00023315"/>
    </source>
</evidence>
<reference evidence="5" key="1">
    <citation type="submission" date="2015-07" db="EMBL/GenBank/DDBJ databases">
        <title>Fjat-14205 dsm 2895.</title>
        <authorList>
            <person name="Liu B."/>
            <person name="Wang J."/>
            <person name="Zhu Y."/>
            <person name="Liu G."/>
            <person name="Chen Q."/>
            <person name="Chen Z."/>
            <person name="Lan J."/>
            <person name="Che J."/>
            <person name="Ge C."/>
            <person name="Shi H."/>
            <person name="Pan Z."/>
            <person name="Liu X."/>
        </authorList>
    </citation>
    <scope>NUCLEOTIDE SEQUENCE [LARGE SCALE GENOMIC DNA]</scope>
    <source>
        <strain evidence="5">DSM 25560</strain>
    </source>
</reference>
<dbReference type="Gene3D" id="3.40.630.30">
    <property type="match status" value="1"/>
</dbReference>
<gene>
    <name evidence="4" type="ORF">AEA09_06655</name>
</gene>
<protein>
    <submittedName>
        <fullName evidence="4">GNAT family acetyltransferase</fullName>
    </submittedName>
</protein>
<sequence length="157" mass="17773">MTQDDIPFVQEISRTSWHATYEGIIPRPIQDKFLQTAYSRNRLMHRFQDSPFFVAEHNGTLVGFANFSNVKDELAELFAIYLIPKIQGQGIGTALLQHGMQALQGAKSLTVCVEKDNITGVHFYNAKGFQISDEFDDQFDGHILKTVRMVLELPPAE</sequence>
<evidence type="ECO:0000256" key="1">
    <source>
        <dbReference type="ARBA" id="ARBA00022679"/>
    </source>
</evidence>
<accession>A0ABR5K4B0</accession>
<dbReference type="CDD" id="cd04301">
    <property type="entry name" value="NAT_SF"/>
    <property type="match status" value="1"/>
</dbReference>
<keyword evidence="5" id="KW-1185">Reference proteome</keyword>
<proteinExistence type="predicted"/>
<evidence type="ECO:0000313" key="5">
    <source>
        <dbReference type="Proteomes" id="UP000050668"/>
    </source>
</evidence>
<dbReference type="InterPro" id="IPR016181">
    <property type="entry name" value="Acyl_CoA_acyltransferase"/>
</dbReference>
<dbReference type="Proteomes" id="UP000050668">
    <property type="component" value="Unassembled WGS sequence"/>
</dbReference>
<keyword evidence="1" id="KW-0808">Transferase</keyword>
<name>A0ABR5K4B0_9BACI</name>
<comment type="caution">
    <text evidence="4">The sequence shown here is derived from an EMBL/GenBank/DDBJ whole genome shotgun (WGS) entry which is preliminary data.</text>
</comment>